<accession>A0ABR2ZLP6</accession>
<feature type="region of interest" description="Disordered" evidence="1">
    <location>
        <begin position="68"/>
        <end position="98"/>
    </location>
</feature>
<evidence type="ECO:0000313" key="3">
    <source>
        <dbReference type="Proteomes" id="UP001437256"/>
    </source>
</evidence>
<reference evidence="2 3" key="1">
    <citation type="submission" date="2024-05" db="EMBL/GenBank/DDBJ databases">
        <title>A draft genome resource for the thread blight pathogen Marasmius tenuissimus strain MS-2.</title>
        <authorList>
            <person name="Yulfo-Soto G.E."/>
            <person name="Baruah I.K."/>
            <person name="Amoako-Attah I."/>
            <person name="Bukari Y."/>
            <person name="Meinhardt L.W."/>
            <person name="Bailey B.A."/>
            <person name="Cohen S.P."/>
        </authorList>
    </citation>
    <scope>NUCLEOTIDE SEQUENCE [LARGE SCALE GENOMIC DNA]</scope>
    <source>
        <strain evidence="2 3">MS-2</strain>
    </source>
</reference>
<sequence length="320" mass="34883">MEAEDNAKPASERIRDALAAFHWENGRARAIGDDLIAAIGRSEQIAQELDESYGWKVIFRDMDSDCSAHPSEIQTSDDGVVLSEIDPSRSPSPHGRYSDPEMDALIANLSIEDMGILGSGPSSQSEIPNIISSIPVSPKPVQRPATNQSPQTTRTQPQVEAEGTPTCIKSTSSLSPPLSQFFPGSSGETKKKKKKKAGGYLLLNGKNGFCGVVEEWYGLEGASNLSKGAPGVFYRQYNTLHEAEEAYKACEASGLTRYLTEISFSRKWFVVRIENTGGVCKRNDLVNTIGYQNLAIITPENIKVAPTEKDACRLLEELLV</sequence>
<dbReference type="Proteomes" id="UP001437256">
    <property type="component" value="Unassembled WGS sequence"/>
</dbReference>
<dbReference type="EMBL" id="JBBXMP010000111">
    <property type="protein sequence ID" value="KAL0062230.1"/>
    <property type="molecule type" value="Genomic_DNA"/>
</dbReference>
<feature type="compositionally biased region" description="Polar residues" evidence="1">
    <location>
        <begin position="144"/>
        <end position="158"/>
    </location>
</feature>
<comment type="caution">
    <text evidence="2">The sequence shown here is derived from an EMBL/GenBank/DDBJ whole genome shotgun (WGS) entry which is preliminary data.</text>
</comment>
<organism evidence="2 3">
    <name type="scientific">Marasmius tenuissimus</name>
    <dbReference type="NCBI Taxonomy" id="585030"/>
    <lineage>
        <taxon>Eukaryota</taxon>
        <taxon>Fungi</taxon>
        <taxon>Dikarya</taxon>
        <taxon>Basidiomycota</taxon>
        <taxon>Agaricomycotina</taxon>
        <taxon>Agaricomycetes</taxon>
        <taxon>Agaricomycetidae</taxon>
        <taxon>Agaricales</taxon>
        <taxon>Marasmiineae</taxon>
        <taxon>Marasmiaceae</taxon>
        <taxon>Marasmius</taxon>
    </lineage>
</organism>
<feature type="compositionally biased region" description="Low complexity" evidence="1">
    <location>
        <begin position="170"/>
        <end position="187"/>
    </location>
</feature>
<evidence type="ECO:0000313" key="2">
    <source>
        <dbReference type="EMBL" id="KAL0062230.1"/>
    </source>
</evidence>
<gene>
    <name evidence="2" type="ORF">AAF712_010912</name>
</gene>
<keyword evidence="3" id="KW-1185">Reference proteome</keyword>
<proteinExistence type="predicted"/>
<feature type="region of interest" description="Disordered" evidence="1">
    <location>
        <begin position="134"/>
        <end position="191"/>
    </location>
</feature>
<evidence type="ECO:0000256" key="1">
    <source>
        <dbReference type="SAM" id="MobiDB-lite"/>
    </source>
</evidence>
<protein>
    <submittedName>
        <fullName evidence="2">Uncharacterized protein</fullName>
    </submittedName>
</protein>
<name>A0ABR2ZLP6_9AGAR</name>